<dbReference type="EMBL" id="MFES01000012">
    <property type="protein sequence ID" value="OGE86094.1"/>
    <property type="molecule type" value="Genomic_DNA"/>
</dbReference>
<accession>A0A1F5P8J2</accession>
<dbReference type="AlphaFoldDB" id="A0A1F5P8J2"/>
<dbReference type="Proteomes" id="UP000176786">
    <property type="component" value="Unassembled WGS sequence"/>
</dbReference>
<protein>
    <recommendedName>
        <fullName evidence="1">NYN domain-containing protein</fullName>
    </recommendedName>
</protein>
<dbReference type="Gene3D" id="3.40.50.1010">
    <property type="entry name" value="5'-nuclease"/>
    <property type="match status" value="1"/>
</dbReference>
<evidence type="ECO:0000313" key="2">
    <source>
        <dbReference type="EMBL" id="OGE86094.1"/>
    </source>
</evidence>
<organism evidence="2 3">
    <name type="scientific">Candidatus Doudnabacteria bacterium RIFCSPHIGHO2_02_FULL_46_11</name>
    <dbReference type="NCBI Taxonomy" id="1817832"/>
    <lineage>
        <taxon>Bacteria</taxon>
        <taxon>Candidatus Doudnaibacteriota</taxon>
    </lineage>
</organism>
<comment type="caution">
    <text evidence="2">The sequence shown here is derived from an EMBL/GenBank/DDBJ whole genome shotgun (WGS) entry which is preliminary data.</text>
</comment>
<reference evidence="2 3" key="1">
    <citation type="journal article" date="2016" name="Nat. Commun.">
        <title>Thousands of microbial genomes shed light on interconnected biogeochemical processes in an aquifer system.</title>
        <authorList>
            <person name="Anantharaman K."/>
            <person name="Brown C.T."/>
            <person name="Hug L.A."/>
            <person name="Sharon I."/>
            <person name="Castelle C.J."/>
            <person name="Probst A.J."/>
            <person name="Thomas B.C."/>
            <person name="Singh A."/>
            <person name="Wilkins M.J."/>
            <person name="Karaoz U."/>
            <person name="Brodie E.L."/>
            <person name="Williams K.H."/>
            <person name="Hubbard S.S."/>
            <person name="Banfield J.F."/>
        </authorList>
    </citation>
    <scope>NUCLEOTIDE SEQUENCE [LARGE SCALE GENOMIC DNA]</scope>
</reference>
<name>A0A1F5P8J2_9BACT</name>
<dbReference type="STRING" id="1817832.A3J48_01475"/>
<feature type="domain" description="NYN" evidence="1">
    <location>
        <begin position="15"/>
        <end position="66"/>
    </location>
</feature>
<proteinExistence type="predicted"/>
<sequence>MQNYNPKSKTEQKHHNYARAVIVTSDGDFACLVKYLRDQDKLSAVISPSRRNCSSLLRKAAAGYISFIEDNLRPKLEYKKTPPNHKD</sequence>
<evidence type="ECO:0000313" key="3">
    <source>
        <dbReference type="Proteomes" id="UP000176786"/>
    </source>
</evidence>
<dbReference type="Pfam" id="PF01936">
    <property type="entry name" value="NYN"/>
    <property type="match status" value="1"/>
</dbReference>
<dbReference type="GO" id="GO:0004540">
    <property type="term" value="F:RNA nuclease activity"/>
    <property type="evidence" value="ECO:0007669"/>
    <property type="project" value="InterPro"/>
</dbReference>
<evidence type="ECO:0000259" key="1">
    <source>
        <dbReference type="Pfam" id="PF01936"/>
    </source>
</evidence>
<dbReference type="InterPro" id="IPR021139">
    <property type="entry name" value="NYN"/>
</dbReference>
<gene>
    <name evidence="2" type="ORF">A3J48_01475</name>
</gene>